<keyword evidence="5" id="KW-1185">Reference proteome</keyword>
<feature type="compositionally biased region" description="Polar residues" evidence="3">
    <location>
        <begin position="338"/>
        <end position="347"/>
    </location>
</feature>
<evidence type="ECO:0000256" key="2">
    <source>
        <dbReference type="PROSITE-ProRule" id="PRU00059"/>
    </source>
</evidence>
<evidence type="ECO:0000313" key="5">
    <source>
        <dbReference type="Proteomes" id="UP000694941"/>
    </source>
</evidence>
<dbReference type="RefSeq" id="XP_022251560.1">
    <property type="nucleotide sequence ID" value="XM_022395852.1"/>
</dbReference>
<accession>A0ABM1T6Q4</accession>
<name>A0ABM1T6Q4_LIMPO</name>
<feature type="domain" description="CUB" evidence="4">
    <location>
        <begin position="29"/>
        <end position="151"/>
    </location>
</feature>
<dbReference type="PROSITE" id="PS01180">
    <property type="entry name" value="CUB"/>
    <property type="match status" value="1"/>
</dbReference>
<dbReference type="PANTHER" id="PTHR33236:SF5">
    <property type="entry name" value="CUB DOMAIN-CONTAINING PROTEIN"/>
    <property type="match status" value="1"/>
</dbReference>
<proteinExistence type="predicted"/>
<dbReference type="Proteomes" id="UP000694941">
    <property type="component" value="Unplaced"/>
</dbReference>
<dbReference type="InterPro" id="IPR000859">
    <property type="entry name" value="CUB_dom"/>
</dbReference>
<feature type="region of interest" description="Disordered" evidence="3">
    <location>
        <begin position="338"/>
        <end position="359"/>
    </location>
</feature>
<gene>
    <name evidence="6" type="primary">LOC111087817</name>
</gene>
<reference evidence="6" key="1">
    <citation type="submission" date="2025-08" db="UniProtKB">
        <authorList>
            <consortium name="RefSeq"/>
        </authorList>
    </citation>
    <scope>IDENTIFICATION</scope>
    <source>
        <tissue evidence="6">Muscle</tissue>
    </source>
</reference>
<evidence type="ECO:0000259" key="4">
    <source>
        <dbReference type="PROSITE" id="PS01180"/>
    </source>
</evidence>
<dbReference type="Pfam" id="PF26080">
    <property type="entry name" value="CUB_animal"/>
    <property type="match status" value="1"/>
</dbReference>
<dbReference type="Gene3D" id="2.60.120.290">
    <property type="entry name" value="Spermadhesin, CUB domain"/>
    <property type="match status" value="1"/>
</dbReference>
<evidence type="ECO:0000256" key="1">
    <source>
        <dbReference type="ARBA" id="ARBA00023157"/>
    </source>
</evidence>
<dbReference type="InterPro" id="IPR035914">
    <property type="entry name" value="Sperma_CUB_dom_sf"/>
</dbReference>
<dbReference type="InterPro" id="IPR058698">
    <property type="entry name" value="CUB_metazoa"/>
</dbReference>
<protein>
    <submittedName>
        <fullName evidence="6">Uncharacterized protein LOC111087817</fullName>
    </submittedName>
</protein>
<comment type="caution">
    <text evidence="2">Lacks conserved residue(s) required for the propagation of feature annotation.</text>
</comment>
<sequence length="514" mass="56981">MGIRKKLATSRILAMISKERRVLTASKTCGDTIEQNGTLFRNPNFPAGFKRPGTCTVDVLFPSTVCLLRLDIHHFVLAEPDIDGPQRGRCVKDSFTVAAGSDVLSIPTLCGDNAEQHMYIDVSQSQKAVLTIRTGLDYKLVRKWAVQVTQINCTDPHKPPIGCLQYYTGSTNVIKSFNYVPQPLGQHYLSGLSQTICIRRELGFCSITYREEDDNGFDIGPDPDTNVGTSKCRAGYLLIPTGSLGSLTKGNVGDRFCGKGLANGMVTSRLLPFQMIFVTPYPKGGKSGVGTISFKAGLNFLRIKERKLDINENATTFGIQTVQNNTNITSEQLIEQEPTRFSSNTGPRRSHDFGVPFTTTTDTNDLDESLIIVTDNNSGRSSDSAQDTSQDSLDDVYFEKVMHEKSNTWNHAGVRNMKKGSLAPSAPFTEEGKDRKLADALKLSKNVDYFENSELQTRSGLLDYEEAQVSTYTHKKPSNLDRAELQMLELWEEENDTPVVASGFYLRYLQNPCL</sequence>
<dbReference type="GeneID" id="111087817"/>
<dbReference type="PANTHER" id="PTHR33236">
    <property type="entry name" value="INTRAFLAGELLAR TRANSPORT PROTEIN 122 FAMILY PROTEIN-RELATED"/>
    <property type="match status" value="1"/>
</dbReference>
<keyword evidence="1" id="KW-1015">Disulfide bond</keyword>
<evidence type="ECO:0000256" key="3">
    <source>
        <dbReference type="SAM" id="MobiDB-lite"/>
    </source>
</evidence>
<organism evidence="5 6">
    <name type="scientific">Limulus polyphemus</name>
    <name type="common">Atlantic horseshoe crab</name>
    <dbReference type="NCBI Taxonomy" id="6850"/>
    <lineage>
        <taxon>Eukaryota</taxon>
        <taxon>Metazoa</taxon>
        <taxon>Ecdysozoa</taxon>
        <taxon>Arthropoda</taxon>
        <taxon>Chelicerata</taxon>
        <taxon>Merostomata</taxon>
        <taxon>Xiphosura</taxon>
        <taxon>Limulidae</taxon>
        <taxon>Limulus</taxon>
    </lineage>
</organism>
<evidence type="ECO:0000313" key="6">
    <source>
        <dbReference type="RefSeq" id="XP_022251560.1"/>
    </source>
</evidence>